<dbReference type="InterPro" id="IPR009056">
    <property type="entry name" value="Cyt_c-like_dom"/>
</dbReference>
<accession>A0A501W2K3</accession>
<keyword evidence="5" id="KW-0472">Membrane</keyword>
<keyword evidence="5" id="KW-0812">Transmembrane</keyword>
<evidence type="ECO:0000313" key="8">
    <source>
        <dbReference type="Proteomes" id="UP000316727"/>
    </source>
</evidence>
<feature type="transmembrane region" description="Helical" evidence="5">
    <location>
        <begin position="7"/>
        <end position="28"/>
    </location>
</feature>
<evidence type="ECO:0000259" key="6">
    <source>
        <dbReference type="PROSITE" id="PS51007"/>
    </source>
</evidence>
<dbReference type="PANTHER" id="PTHR35008">
    <property type="entry name" value="BLL4482 PROTEIN-RELATED"/>
    <property type="match status" value="1"/>
</dbReference>
<evidence type="ECO:0000256" key="3">
    <source>
        <dbReference type="ARBA" id="ARBA00023004"/>
    </source>
</evidence>
<sequence>MRKVLKVAGYVVVFVLVAIAAGIIYLQYAFPNVDAAPTITVDKSAAQVERGRYLANHVTVCIDCHSTRDFSRLSGPPLAGTLGKGGDVFDHNFGFPGTFYAKNITSDKETGIGTWTDGEIYRAFTRGVSRDGEPLFPVMPYKSYSQLTNEDAHAIVAYIRTLQPIKNKVPKSDPDFPMNLMLRTMPTNAAAPATDKALLDDELSRGKYLVTVAACGDCHTPQEKGAPIAGKEFAGGLEFRFPDGGILRSANITPDRETGIGKWTEEAFVKRFKMYEDPALTEQPLQPGQLQTLMPWKMYSGMKEEDLRAIYKYLMSQQPRQNKMERFTPPAKS</sequence>
<dbReference type="GO" id="GO:0020037">
    <property type="term" value="F:heme binding"/>
    <property type="evidence" value="ECO:0007669"/>
    <property type="project" value="InterPro"/>
</dbReference>
<dbReference type="Pfam" id="PF00034">
    <property type="entry name" value="Cytochrom_C"/>
    <property type="match status" value="1"/>
</dbReference>
<dbReference type="AlphaFoldDB" id="A0A501W2K3"/>
<organism evidence="7 8">
    <name type="scientific">Pontibacter mangrovi</name>
    <dbReference type="NCBI Taxonomy" id="2589816"/>
    <lineage>
        <taxon>Bacteria</taxon>
        <taxon>Pseudomonadati</taxon>
        <taxon>Bacteroidota</taxon>
        <taxon>Cytophagia</taxon>
        <taxon>Cytophagales</taxon>
        <taxon>Hymenobacteraceae</taxon>
        <taxon>Pontibacter</taxon>
    </lineage>
</organism>
<dbReference type="Gene3D" id="1.10.760.10">
    <property type="entry name" value="Cytochrome c-like domain"/>
    <property type="match status" value="2"/>
</dbReference>
<dbReference type="RefSeq" id="WP_140621802.1">
    <property type="nucleotide sequence ID" value="NZ_VFRQ01000006.1"/>
</dbReference>
<protein>
    <submittedName>
        <fullName evidence="7">Cytochrome c</fullName>
    </submittedName>
</protein>
<keyword evidence="8" id="KW-1185">Reference proteome</keyword>
<evidence type="ECO:0000256" key="5">
    <source>
        <dbReference type="SAM" id="Phobius"/>
    </source>
</evidence>
<dbReference type="GO" id="GO:0046872">
    <property type="term" value="F:metal ion binding"/>
    <property type="evidence" value="ECO:0007669"/>
    <property type="project" value="UniProtKB-KW"/>
</dbReference>
<dbReference type="InterPro" id="IPR036909">
    <property type="entry name" value="Cyt_c-like_dom_sf"/>
</dbReference>
<evidence type="ECO:0000256" key="1">
    <source>
        <dbReference type="ARBA" id="ARBA00022617"/>
    </source>
</evidence>
<reference evidence="7 8" key="1">
    <citation type="submission" date="2019-06" db="EMBL/GenBank/DDBJ databases">
        <title>A novel bacterium of genus Pontibacter, isolated from marine sediment.</title>
        <authorList>
            <person name="Huang H."/>
            <person name="Mo K."/>
            <person name="Hu Y."/>
        </authorList>
    </citation>
    <scope>NUCLEOTIDE SEQUENCE [LARGE SCALE GENOMIC DNA]</scope>
    <source>
        <strain evidence="7 8">HB172049</strain>
    </source>
</reference>
<evidence type="ECO:0000313" key="7">
    <source>
        <dbReference type="EMBL" id="TPE43498.1"/>
    </source>
</evidence>
<dbReference type="Proteomes" id="UP000316727">
    <property type="component" value="Unassembled WGS sequence"/>
</dbReference>
<feature type="domain" description="Cytochrome c" evidence="6">
    <location>
        <begin position="201"/>
        <end position="318"/>
    </location>
</feature>
<dbReference type="PROSITE" id="PS51007">
    <property type="entry name" value="CYTC"/>
    <property type="match status" value="2"/>
</dbReference>
<comment type="caution">
    <text evidence="7">The sequence shown here is derived from an EMBL/GenBank/DDBJ whole genome shotgun (WGS) entry which is preliminary data.</text>
</comment>
<keyword evidence="2 4" id="KW-0479">Metal-binding</keyword>
<evidence type="ECO:0000256" key="4">
    <source>
        <dbReference type="PROSITE-ProRule" id="PRU00433"/>
    </source>
</evidence>
<proteinExistence type="predicted"/>
<feature type="domain" description="Cytochrome c" evidence="6">
    <location>
        <begin position="46"/>
        <end position="163"/>
    </location>
</feature>
<keyword evidence="1 4" id="KW-0349">Heme</keyword>
<keyword evidence="5" id="KW-1133">Transmembrane helix</keyword>
<dbReference type="SUPFAM" id="SSF46626">
    <property type="entry name" value="Cytochrome c"/>
    <property type="match status" value="2"/>
</dbReference>
<evidence type="ECO:0000256" key="2">
    <source>
        <dbReference type="ARBA" id="ARBA00022723"/>
    </source>
</evidence>
<dbReference type="GO" id="GO:0009055">
    <property type="term" value="F:electron transfer activity"/>
    <property type="evidence" value="ECO:0007669"/>
    <property type="project" value="InterPro"/>
</dbReference>
<name>A0A501W2K3_9BACT</name>
<keyword evidence="3 4" id="KW-0408">Iron</keyword>
<dbReference type="InterPro" id="IPR051459">
    <property type="entry name" value="Cytochrome_c-type_DH"/>
</dbReference>
<dbReference type="OrthoDB" id="9809720at2"/>
<dbReference type="EMBL" id="VFRQ01000006">
    <property type="protein sequence ID" value="TPE43498.1"/>
    <property type="molecule type" value="Genomic_DNA"/>
</dbReference>
<dbReference type="PANTHER" id="PTHR35008:SF8">
    <property type="entry name" value="ALCOHOL DEHYDROGENASE CYTOCHROME C SUBUNIT"/>
    <property type="match status" value="1"/>
</dbReference>
<gene>
    <name evidence="7" type="ORF">FJM65_12105</name>
</gene>